<dbReference type="GO" id="GO:0005634">
    <property type="term" value="C:nucleus"/>
    <property type="evidence" value="ECO:0007669"/>
    <property type="project" value="UniProtKB-SubCell"/>
</dbReference>
<sequence>MDPTDVCKGNLTPVGEQKGRAQSSAFGCKTTSCAENMQNAKNTSNLMQSKLVTNQVSAASGSTLSATASVQVSSPGPSKKPSSGSFNFFDRFRKLSSKGSENADNPKNKPATLERDSRPLLFKFNEVTTNHFIQCFMYRCKLYME</sequence>
<organism evidence="4 5">
    <name type="scientific">Rhododendron simsii</name>
    <name type="common">Sims's rhododendron</name>
    <dbReference type="NCBI Taxonomy" id="118357"/>
    <lineage>
        <taxon>Eukaryota</taxon>
        <taxon>Viridiplantae</taxon>
        <taxon>Streptophyta</taxon>
        <taxon>Embryophyta</taxon>
        <taxon>Tracheophyta</taxon>
        <taxon>Spermatophyta</taxon>
        <taxon>Magnoliopsida</taxon>
        <taxon>eudicotyledons</taxon>
        <taxon>Gunneridae</taxon>
        <taxon>Pentapetalae</taxon>
        <taxon>asterids</taxon>
        <taxon>Ericales</taxon>
        <taxon>Ericaceae</taxon>
        <taxon>Ericoideae</taxon>
        <taxon>Rhodoreae</taxon>
        <taxon>Rhododendron</taxon>
    </lineage>
</organism>
<proteinExistence type="predicted"/>
<keyword evidence="2" id="KW-0539">Nucleus</keyword>
<evidence type="ECO:0000256" key="3">
    <source>
        <dbReference type="SAM" id="MobiDB-lite"/>
    </source>
</evidence>
<dbReference type="PANTHER" id="PTHR46765">
    <property type="entry name" value="P-LOOP CONTAINING NUCLEOSIDE TRIPHOSPHATE HYDROLASES SUPERFAMILY PROTEIN"/>
    <property type="match status" value="1"/>
</dbReference>
<dbReference type="Proteomes" id="UP000626092">
    <property type="component" value="Unassembled WGS sequence"/>
</dbReference>
<keyword evidence="5" id="KW-1185">Reference proteome</keyword>
<comment type="subcellular location">
    <subcellularLocation>
        <location evidence="1">Nucleus</location>
    </subcellularLocation>
</comment>
<feature type="region of interest" description="Disordered" evidence="3">
    <location>
        <begin position="1"/>
        <end position="25"/>
    </location>
</feature>
<feature type="compositionally biased region" description="Low complexity" evidence="3">
    <location>
        <begin position="64"/>
        <end position="85"/>
    </location>
</feature>
<gene>
    <name evidence="4" type="ORF">RHSIM_Rhsim09G0051900</name>
</gene>
<dbReference type="OrthoDB" id="2195431at2759"/>
<feature type="region of interest" description="Disordered" evidence="3">
    <location>
        <begin position="64"/>
        <end position="87"/>
    </location>
</feature>
<dbReference type="EMBL" id="WJXA01000009">
    <property type="protein sequence ID" value="KAF7133463.1"/>
    <property type="molecule type" value="Genomic_DNA"/>
</dbReference>
<evidence type="ECO:0000256" key="1">
    <source>
        <dbReference type="ARBA" id="ARBA00004123"/>
    </source>
</evidence>
<dbReference type="AlphaFoldDB" id="A0A834GLM2"/>
<accession>A0A834GLM2</accession>
<name>A0A834GLM2_RHOSS</name>
<comment type="caution">
    <text evidence="4">The sequence shown here is derived from an EMBL/GenBank/DDBJ whole genome shotgun (WGS) entry which is preliminary data.</text>
</comment>
<dbReference type="InterPro" id="IPR053016">
    <property type="entry name" value="CTF18-RFC_complex"/>
</dbReference>
<evidence type="ECO:0000313" key="5">
    <source>
        <dbReference type="Proteomes" id="UP000626092"/>
    </source>
</evidence>
<reference evidence="4" key="1">
    <citation type="submission" date="2019-11" db="EMBL/GenBank/DDBJ databases">
        <authorList>
            <person name="Liu Y."/>
            <person name="Hou J."/>
            <person name="Li T.-Q."/>
            <person name="Guan C.-H."/>
            <person name="Wu X."/>
            <person name="Wu H.-Z."/>
            <person name="Ling F."/>
            <person name="Zhang R."/>
            <person name="Shi X.-G."/>
            <person name="Ren J.-P."/>
            <person name="Chen E.-F."/>
            <person name="Sun J.-M."/>
        </authorList>
    </citation>
    <scope>NUCLEOTIDE SEQUENCE</scope>
    <source>
        <strain evidence="4">Adult_tree_wgs_1</strain>
        <tissue evidence="4">Leaves</tissue>
    </source>
</reference>
<evidence type="ECO:0000313" key="4">
    <source>
        <dbReference type="EMBL" id="KAF7133463.1"/>
    </source>
</evidence>
<dbReference type="PANTHER" id="PTHR46765:SF1">
    <property type="entry name" value="P-LOOP CONTAINING NUCLEOSIDE TRIPHOSPHATE HYDROLASES SUPERFAMILY PROTEIN"/>
    <property type="match status" value="1"/>
</dbReference>
<protein>
    <submittedName>
        <fullName evidence="4">Uncharacterized protein</fullName>
    </submittedName>
</protein>
<evidence type="ECO:0000256" key="2">
    <source>
        <dbReference type="ARBA" id="ARBA00023242"/>
    </source>
</evidence>